<dbReference type="EMBL" id="PEDP01000037">
    <property type="protein sequence ID" value="POS88045.1"/>
    <property type="molecule type" value="Genomic_DNA"/>
</dbReference>
<dbReference type="OrthoDB" id="1259151at2759"/>
<accession>A0A2S4Q179</accession>
<feature type="non-terminal residue" evidence="2">
    <location>
        <position position="247"/>
    </location>
</feature>
<dbReference type="CDD" id="cd13214">
    <property type="entry name" value="PH-GRAM_WBP2"/>
    <property type="match status" value="1"/>
</dbReference>
<keyword evidence="3" id="KW-1185">Reference proteome</keyword>
<dbReference type="STRING" id="225359.A0A2S4Q179"/>
<feature type="region of interest" description="Disordered" evidence="1">
    <location>
        <begin position="190"/>
        <end position="217"/>
    </location>
</feature>
<dbReference type="Proteomes" id="UP000237438">
    <property type="component" value="Unassembled WGS sequence"/>
</dbReference>
<organism evidence="2 3">
    <name type="scientific">Erysiphe pulchra</name>
    <dbReference type="NCBI Taxonomy" id="225359"/>
    <lineage>
        <taxon>Eukaryota</taxon>
        <taxon>Fungi</taxon>
        <taxon>Dikarya</taxon>
        <taxon>Ascomycota</taxon>
        <taxon>Pezizomycotina</taxon>
        <taxon>Leotiomycetes</taxon>
        <taxon>Erysiphales</taxon>
        <taxon>Erysiphaceae</taxon>
        <taxon>Erysiphe</taxon>
    </lineage>
</organism>
<dbReference type="SUPFAM" id="SSF50729">
    <property type="entry name" value="PH domain-like"/>
    <property type="match status" value="1"/>
</dbReference>
<dbReference type="GO" id="GO:0005634">
    <property type="term" value="C:nucleus"/>
    <property type="evidence" value="ECO:0007669"/>
    <property type="project" value="TreeGrafter"/>
</dbReference>
<dbReference type="PANTHER" id="PTHR31606">
    <property type="entry name" value="WW DOMAIN BINDING PROTEIN 2, ISOFORM E"/>
    <property type="match status" value="1"/>
</dbReference>
<dbReference type="GO" id="GO:0003713">
    <property type="term" value="F:transcription coactivator activity"/>
    <property type="evidence" value="ECO:0007669"/>
    <property type="project" value="InterPro"/>
</dbReference>
<gene>
    <name evidence="2" type="ORF">EPUL_000302</name>
</gene>
<evidence type="ECO:0000256" key="1">
    <source>
        <dbReference type="SAM" id="MobiDB-lite"/>
    </source>
</evidence>
<proteinExistence type="predicted"/>
<reference evidence="2 3" key="1">
    <citation type="submission" date="2017-10" db="EMBL/GenBank/DDBJ databases">
        <title>Development of genomic resources for the powdery mildew, Erysiphe pulchra.</title>
        <authorList>
            <person name="Wadl P.A."/>
            <person name="Mack B.M."/>
            <person name="Moore G."/>
            <person name="Beltz S.B."/>
        </authorList>
    </citation>
    <scope>NUCLEOTIDE SEQUENCE [LARGE SCALE GENOMIC DNA]</scope>
    <source>
        <strain evidence="2">Cflorida</strain>
    </source>
</reference>
<feature type="compositionally biased region" description="Low complexity" evidence="1">
    <location>
        <begin position="192"/>
        <end position="207"/>
    </location>
</feature>
<evidence type="ECO:0000313" key="3">
    <source>
        <dbReference type="Proteomes" id="UP000237438"/>
    </source>
</evidence>
<dbReference type="AlphaFoldDB" id="A0A2S4Q179"/>
<comment type="caution">
    <text evidence="2">The sequence shown here is derived from an EMBL/GenBank/DDBJ whole genome shotgun (WGS) entry which is preliminary data.</text>
</comment>
<dbReference type="PANTHER" id="PTHR31606:SF1">
    <property type="entry name" value="WW DOMAIN BINDING PROTEIN 2, ISOFORM E"/>
    <property type="match status" value="1"/>
</dbReference>
<dbReference type="GO" id="GO:0031490">
    <property type="term" value="F:chromatin DNA binding"/>
    <property type="evidence" value="ECO:0007669"/>
    <property type="project" value="TreeGrafter"/>
</dbReference>
<protein>
    <submittedName>
        <fullName evidence="2">Uncharacterized protein</fullName>
    </submittedName>
</protein>
<sequence length="247" mass="27538">MSINWVITSSDGRGFVRLPNERILYTSPPRTSLEIIIPRNIIEAPIFSAKSDGGVVYITNQRLVYLPSNPKPALKSFSCPILNLQDAHVRAPFFGANSWFCSCKPVAGGGIPTAFPIVEIKLIFRDGGAFDFHSIFEEIKERLYQAYSVAQETTSHGIDLTNVDLEPLPVYTSARDLREEVMIENSPAYQKYETNSSSEENYSTGNEQIRPIPTEAPPDYEELQTQAIHINREQGMRQGAEIAPVSA</sequence>
<dbReference type="InterPro" id="IPR044852">
    <property type="entry name" value="WBP2-like"/>
</dbReference>
<evidence type="ECO:0000313" key="2">
    <source>
        <dbReference type="EMBL" id="POS88045.1"/>
    </source>
</evidence>
<name>A0A2S4Q179_9PEZI</name>